<evidence type="ECO:0000259" key="5">
    <source>
        <dbReference type="Pfam" id="PF00808"/>
    </source>
</evidence>
<dbReference type="GO" id="GO:0006272">
    <property type="term" value="P:leading strand elongation"/>
    <property type="evidence" value="ECO:0007669"/>
    <property type="project" value="TreeGrafter"/>
</dbReference>
<dbReference type="GO" id="GO:0006974">
    <property type="term" value="P:DNA damage response"/>
    <property type="evidence" value="ECO:0007669"/>
    <property type="project" value="TreeGrafter"/>
</dbReference>
<dbReference type="Proteomes" id="UP000594262">
    <property type="component" value="Unplaced"/>
</dbReference>
<dbReference type="GO" id="GO:0008622">
    <property type="term" value="C:epsilon DNA polymerase complex"/>
    <property type="evidence" value="ECO:0007669"/>
    <property type="project" value="TreeGrafter"/>
</dbReference>
<keyword evidence="7" id="KW-1185">Reference proteome</keyword>
<dbReference type="EnsemblMetazoa" id="CLYHEMT009012.1">
    <property type="protein sequence ID" value="CLYHEMP009012.1"/>
    <property type="gene ID" value="CLYHEMG009012"/>
</dbReference>
<feature type="domain" description="Transcription factor CBF/NF-Y/archaeal histone" evidence="5">
    <location>
        <begin position="9"/>
        <end position="73"/>
    </location>
</feature>
<dbReference type="CDD" id="cd22928">
    <property type="entry name" value="HFD_POLE3_DPB4"/>
    <property type="match status" value="1"/>
</dbReference>
<keyword evidence="2" id="KW-0539">Nucleus</keyword>
<dbReference type="GO" id="GO:0046982">
    <property type="term" value="F:protein heterodimerization activity"/>
    <property type="evidence" value="ECO:0007669"/>
    <property type="project" value="InterPro"/>
</dbReference>
<dbReference type="PANTHER" id="PTHR46172">
    <property type="entry name" value="DNA POLYMERASE EPSILON SUBUNIT 3"/>
    <property type="match status" value="1"/>
</dbReference>
<evidence type="ECO:0000256" key="1">
    <source>
        <dbReference type="ARBA" id="ARBA00004123"/>
    </source>
</evidence>
<protein>
    <recommendedName>
        <fullName evidence="3">DNA polymerase epsilon subunit 3</fullName>
    </recommendedName>
</protein>
<dbReference type="AlphaFoldDB" id="A0A7M5UDA4"/>
<dbReference type="Pfam" id="PF00808">
    <property type="entry name" value="CBFD_NFYB_HMF"/>
    <property type="match status" value="1"/>
</dbReference>
<dbReference type="PANTHER" id="PTHR46172:SF1">
    <property type="entry name" value="DNA POLYMERASE EPSILON SUBUNIT 3"/>
    <property type="match status" value="1"/>
</dbReference>
<reference evidence="6" key="1">
    <citation type="submission" date="2021-01" db="UniProtKB">
        <authorList>
            <consortium name="EnsemblMetazoa"/>
        </authorList>
    </citation>
    <scope>IDENTIFICATION</scope>
</reference>
<dbReference type="GeneID" id="136811310"/>
<evidence type="ECO:0000313" key="6">
    <source>
        <dbReference type="EnsemblMetazoa" id="CLYHEMP009012.1"/>
    </source>
</evidence>
<dbReference type="InterPro" id="IPR003958">
    <property type="entry name" value="CBFA_NFYB_domain"/>
</dbReference>
<dbReference type="GO" id="GO:0031507">
    <property type="term" value="P:heterochromatin formation"/>
    <property type="evidence" value="ECO:0007669"/>
    <property type="project" value="TreeGrafter"/>
</dbReference>
<dbReference type="RefSeq" id="XP_066924029.1">
    <property type="nucleotide sequence ID" value="XM_067067928.1"/>
</dbReference>
<comment type="subcellular location">
    <subcellularLocation>
        <location evidence="1">Nucleus</location>
    </subcellularLocation>
</comment>
<dbReference type="InterPro" id="IPR051377">
    <property type="entry name" value="DNA_Pol-Epsilon_Subunit"/>
</dbReference>
<evidence type="ECO:0000256" key="2">
    <source>
        <dbReference type="ARBA" id="ARBA00023242"/>
    </source>
</evidence>
<proteinExistence type="predicted"/>
<dbReference type="GO" id="GO:0031490">
    <property type="term" value="F:chromatin DNA binding"/>
    <property type="evidence" value="ECO:0007669"/>
    <property type="project" value="TreeGrafter"/>
</dbReference>
<feature type="compositionally biased region" description="Acidic residues" evidence="4">
    <location>
        <begin position="146"/>
        <end position="155"/>
    </location>
</feature>
<feature type="compositionally biased region" description="Basic and acidic residues" evidence="4">
    <location>
        <begin position="96"/>
        <end position="125"/>
    </location>
</feature>
<dbReference type="Gene3D" id="1.10.20.10">
    <property type="entry name" value="Histone, subunit A"/>
    <property type="match status" value="1"/>
</dbReference>
<sequence length="163" mass="17973">MAEKPEDLNLPTAIVGRLIKEVLPEGINISKEARAAISKSASVFVLYATSCANALAMKHKRKTLTANDVLDAMEEMEFPSFIEPLKDGLEVFKREQKGKKDAAELKRKQKESEKKDTMKKQREDGEIVPEGDENTPVSENSAPLETLEEGGEPEESAPVAMES</sequence>
<accession>A0A7M5UDA4</accession>
<dbReference type="SUPFAM" id="SSF47113">
    <property type="entry name" value="Histone-fold"/>
    <property type="match status" value="1"/>
</dbReference>
<evidence type="ECO:0000256" key="4">
    <source>
        <dbReference type="SAM" id="MobiDB-lite"/>
    </source>
</evidence>
<dbReference type="GO" id="GO:0008623">
    <property type="term" value="C:CHRAC"/>
    <property type="evidence" value="ECO:0007669"/>
    <property type="project" value="TreeGrafter"/>
</dbReference>
<name>A0A7M5UDA4_9CNID</name>
<feature type="region of interest" description="Disordered" evidence="4">
    <location>
        <begin position="96"/>
        <end position="163"/>
    </location>
</feature>
<evidence type="ECO:0000313" key="7">
    <source>
        <dbReference type="Proteomes" id="UP000594262"/>
    </source>
</evidence>
<organism evidence="6 7">
    <name type="scientific">Clytia hemisphaerica</name>
    <dbReference type="NCBI Taxonomy" id="252671"/>
    <lineage>
        <taxon>Eukaryota</taxon>
        <taxon>Metazoa</taxon>
        <taxon>Cnidaria</taxon>
        <taxon>Hydrozoa</taxon>
        <taxon>Hydroidolina</taxon>
        <taxon>Leptothecata</taxon>
        <taxon>Obeliida</taxon>
        <taxon>Clytiidae</taxon>
        <taxon>Clytia</taxon>
    </lineage>
</organism>
<dbReference type="InterPro" id="IPR009072">
    <property type="entry name" value="Histone-fold"/>
</dbReference>
<evidence type="ECO:0000256" key="3">
    <source>
        <dbReference type="ARBA" id="ARBA00039793"/>
    </source>
</evidence>
<dbReference type="OrthoDB" id="1707486at2759"/>